<dbReference type="Pfam" id="PF13359">
    <property type="entry name" value="DDE_Tnp_4"/>
    <property type="match status" value="1"/>
</dbReference>
<comment type="caution">
    <text evidence="6">The sequence shown here is derived from an EMBL/GenBank/DDBJ whole genome shotgun (WGS) entry which is preliminary data.</text>
</comment>
<evidence type="ECO:0000313" key="7">
    <source>
        <dbReference type="Proteomes" id="UP000236520"/>
    </source>
</evidence>
<sequence>MLIVTREGDRRCKLPPHQRALVGLVHLRRHDPLAQLAAGFGISVGTAHAHTTAVVDLLTDPAPGPLRALHEAEPDYILLDDTVAECDRVGDNRTDFSHKHRHHAVNVQMVTNPVGRPPWTSPTMPDRTHDLTTARAHRIIRIRERQAPPRRPRRHASRPVGDDTPQTPAPPRPHADPANRQPRTVRGTGAGRARHRTLEVLAHLPPIPVQPELS</sequence>
<feature type="compositionally biased region" description="Pro residues" evidence="3">
    <location>
        <begin position="205"/>
        <end position="214"/>
    </location>
</feature>
<feature type="region of interest" description="Disordered" evidence="3">
    <location>
        <begin position="111"/>
        <end position="214"/>
    </location>
</feature>
<name>A0A2J7Z123_STRMQ</name>
<evidence type="ECO:0000256" key="1">
    <source>
        <dbReference type="ARBA" id="ARBA00001968"/>
    </source>
</evidence>
<comment type="cofactor">
    <cofactor evidence="1">
        <name>a divalent metal cation</name>
        <dbReference type="ChEBI" id="CHEBI:60240"/>
    </cofactor>
</comment>
<evidence type="ECO:0000259" key="5">
    <source>
        <dbReference type="Pfam" id="PF13613"/>
    </source>
</evidence>
<evidence type="ECO:0000313" key="6">
    <source>
        <dbReference type="EMBL" id="PNG93980.1"/>
    </source>
</evidence>
<evidence type="ECO:0008006" key="8">
    <source>
        <dbReference type="Google" id="ProtNLM"/>
    </source>
</evidence>
<dbReference type="EMBL" id="LJIW01000001">
    <property type="protein sequence ID" value="PNG93980.1"/>
    <property type="molecule type" value="Genomic_DNA"/>
</dbReference>
<feature type="domain" description="Transposase Helix-turn-helix" evidence="5">
    <location>
        <begin position="12"/>
        <end position="59"/>
    </location>
</feature>
<organism evidence="6 7">
    <name type="scientific">Streptomyces malaysiensis</name>
    <dbReference type="NCBI Taxonomy" id="92644"/>
    <lineage>
        <taxon>Bacteria</taxon>
        <taxon>Bacillati</taxon>
        <taxon>Actinomycetota</taxon>
        <taxon>Actinomycetes</taxon>
        <taxon>Kitasatosporales</taxon>
        <taxon>Streptomycetaceae</taxon>
        <taxon>Streptomyces</taxon>
        <taxon>Streptomyces violaceusniger group</taxon>
    </lineage>
</organism>
<feature type="compositionally biased region" description="Basic residues" evidence="3">
    <location>
        <begin position="148"/>
        <end position="157"/>
    </location>
</feature>
<proteinExistence type="predicted"/>
<dbReference type="Pfam" id="PF13613">
    <property type="entry name" value="HTH_Tnp_4"/>
    <property type="match status" value="1"/>
</dbReference>
<dbReference type="Proteomes" id="UP000236520">
    <property type="component" value="Unassembled WGS sequence"/>
</dbReference>
<evidence type="ECO:0000256" key="2">
    <source>
        <dbReference type="ARBA" id="ARBA00022723"/>
    </source>
</evidence>
<reference evidence="6 7" key="1">
    <citation type="submission" date="2015-09" db="EMBL/GenBank/DDBJ databases">
        <title>Genome sequence, genome mining and natural product profiling of a biocontrol bacterium Streptomyces malaysiensis F913.</title>
        <authorList>
            <person name="Xu Y."/>
            <person name="Wei J."/>
            <person name="Xie J."/>
            <person name="Li T."/>
            <person name="Zhou Z."/>
        </authorList>
    </citation>
    <scope>NUCLEOTIDE SEQUENCE [LARGE SCALE GENOMIC DNA]</scope>
    <source>
        <strain evidence="6 7">F913</strain>
    </source>
</reference>
<dbReference type="GO" id="GO:0046872">
    <property type="term" value="F:metal ion binding"/>
    <property type="evidence" value="ECO:0007669"/>
    <property type="project" value="UniProtKB-KW"/>
</dbReference>
<protein>
    <recommendedName>
        <fullName evidence="8">Transposase</fullName>
    </recommendedName>
</protein>
<evidence type="ECO:0000259" key="4">
    <source>
        <dbReference type="Pfam" id="PF13359"/>
    </source>
</evidence>
<keyword evidence="2" id="KW-0479">Metal-binding</keyword>
<dbReference type="InterPro" id="IPR027806">
    <property type="entry name" value="HARBI1_dom"/>
</dbReference>
<accession>A0A2J7Z123</accession>
<gene>
    <name evidence="6" type="ORF">SMF913_10005</name>
</gene>
<dbReference type="AlphaFoldDB" id="A0A2J7Z123"/>
<evidence type="ECO:0000256" key="3">
    <source>
        <dbReference type="SAM" id="MobiDB-lite"/>
    </source>
</evidence>
<dbReference type="InterPro" id="IPR027805">
    <property type="entry name" value="Transposase_HTH_dom"/>
</dbReference>
<feature type="domain" description="DDE Tnp4" evidence="4">
    <location>
        <begin position="80"/>
        <end position="141"/>
    </location>
</feature>
<keyword evidence="7" id="KW-1185">Reference proteome</keyword>